<dbReference type="Pfam" id="PF11209">
    <property type="entry name" value="LmeA"/>
    <property type="match status" value="1"/>
</dbReference>
<protein>
    <recommendedName>
        <fullName evidence="3">DUF2993 domain-containing protein</fullName>
    </recommendedName>
</protein>
<sequence length="282" mass="30997">MTARGSDRGVRHTGGVSDANWFDGLVPWNELAGLAAVGRSLLPQVPTSPASALRMASERLLGRRISTKVGDNDVDLTLTALDYQADSLRLATGRLGDVRIVAEDITWPDTPVKRLTVVAGDVRFRSLPTPTVKPASVEIHILVESHVLRERVAELKPGIQAEPGDDGLLEVRWAKHPRWGHAELEPTIGEEAILLQPRALHVFGLTLHKLPRRFKPITLPLPELPPGIRLTGIETRNGDLMLHTVADQWPERLSKIPLPELVGWMTTAALTLTLPRLTPKSR</sequence>
<keyword evidence="2" id="KW-1185">Reference proteome</keyword>
<accession>A0A1H3NMZ9</accession>
<dbReference type="STRING" id="589385.SAMN05421504_107383"/>
<name>A0A1H3NMZ9_9PSEU</name>
<dbReference type="AlphaFoldDB" id="A0A1H3NMZ9"/>
<reference evidence="1 2" key="1">
    <citation type="submission" date="2016-10" db="EMBL/GenBank/DDBJ databases">
        <authorList>
            <person name="de Groot N.N."/>
        </authorList>
    </citation>
    <scope>NUCLEOTIDE SEQUENCE [LARGE SCALE GENOMIC DNA]</scope>
    <source>
        <strain evidence="1 2">CPCC 202699</strain>
    </source>
</reference>
<proteinExistence type="predicted"/>
<evidence type="ECO:0000313" key="2">
    <source>
        <dbReference type="Proteomes" id="UP000199515"/>
    </source>
</evidence>
<evidence type="ECO:0008006" key="3">
    <source>
        <dbReference type="Google" id="ProtNLM"/>
    </source>
</evidence>
<organism evidence="1 2">
    <name type="scientific">Amycolatopsis xylanica</name>
    <dbReference type="NCBI Taxonomy" id="589385"/>
    <lineage>
        <taxon>Bacteria</taxon>
        <taxon>Bacillati</taxon>
        <taxon>Actinomycetota</taxon>
        <taxon>Actinomycetes</taxon>
        <taxon>Pseudonocardiales</taxon>
        <taxon>Pseudonocardiaceae</taxon>
        <taxon>Amycolatopsis</taxon>
    </lineage>
</organism>
<dbReference type="Proteomes" id="UP000199515">
    <property type="component" value="Unassembled WGS sequence"/>
</dbReference>
<gene>
    <name evidence="1" type="ORF">SAMN05421504_107383</name>
</gene>
<evidence type="ECO:0000313" key="1">
    <source>
        <dbReference type="EMBL" id="SDY90281.1"/>
    </source>
</evidence>
<dbReference type="EMBL" id="FNON01000007">
    <property type="protein sequence ID" value="SDY90281.1"/>
    <property type="molecule type" value="Genomic_DNA"/>
</dbReference>
<dbReference type="InterPro" id="IPR021373">
    <property type="entry name" value="DUF2993"/>
</dbReference>